<comment type="caution">
    <text evidence="1">The sequence shown here is derived from an EMBL/GenBank/DDBJ whole genome shotgun (WGS) entry which is preliminary data.</text>
</comment>
<dbReference type="SUPFAM" id="SSF53300">
    <property type="entry name" value="vWA-like"/>
    <property type="match status" value="1"/>
</dbReference>
<name>A0ABS2P8B1_9BACL</name>
<evidence type="ECO:0008006" key="3">
    <source>
        <dbReference type="Google" id="ProtNLM"/>
    </source>
</evidence>
<dbReference type="Proteomes" id="UP000741863">
    <property type="component" value="Unassembled WGS sequence"/>
</dbReference>
<evidence type="ECO:0000313" key="2">
    <source>
        <dbReference type="Proteomes" id="UP000741863"/>
    </source>
</evidence>
<dbReference type="PROSITE" id="PS51257">
    <property type="entry name" value="PROKAR_LIPOPROTEIN"/>
    <property type="match status" value="1"/>
</dbReference>
<gene>
    <name evidence="1" type="ORF">JOD17_000327</name>
</gene>
<keyword evidence="2" id="KW-1185">Reference proteome</keyword>
<accession>A0ABS2P8B1</accession>
<dbReference type="RefSeq" id="WP_204695405.1">
    <property type="nucleotide sequence ID" value="NZ_JAFBEC010000001.1"/>
</dbReference>
<organism evidence="1 2">
    <name type="scientific">Geomicrobium sediminis</name>
    <dbReference type="NCBI Taxonomy" id="1347788"/>
    <lineage>
        <taxon>Bacteria</taxon>
        <taxon>Bacillati</taxon>
        <taxon>Bacillota</taxon>
        <taxon>Bacilli</taxon>
        <taxon>Bacillales</taxon>
        <taxon>Geomicrobium</taxon>
    </lineage>
</organism>
<protein>
    <recommendedName>
        <fullName evidence="3">VWFA domain-containing protein</fullName>
    </recommendedName>
</protein>
<dbReference type="Gene3D" id="3.40.50.410">
    <property type="entry name" value="von Willebrand factor, type A domain"/>
    <property type="match status" value="1"/>
</dbReference>
<dbReference type="InterPro" id="IPR036465">
    <property type="entry name" value="vWFA_dom_sf"/>
</dbReference>
<reference evidence="1 2" key="1">
    <citation type="submission" date="2021-01" db="EMBL/GenBank/DDBJ databases">
        <title>Genomic Encyclopedia of Type Strains, Phase IV (KMG-IV): sequencing the most valuable type-strain genomes for metagenomic binning, comparative biology and taxonomic classification.</title>
        <authorList>
            <person name="Goeker M."/>
        </authorList>
    </citation>
    <scope>NUCLEOTIDE SEQUENCE [LARGE SCALE GENOMIC DNA]</scope>
    <source>
        <strain evidence="1 2">DSM 25540</strain>
    </source>
</reference>
<evidence type="ECO:0000313" key="1">
    <source>
        <dbReference type="EMBL" id="MBM7631236.1"/>
    </source>
</evidence>
<dbReference type="EMBL" id="JAFBEC010000001">
    <property type="protein sequence ID" value="MBM7631236.1"/>
    <property type="molecule type" value="Genomic_DNA"/>
</dbReference>
<proteinExistence type="predicted"/>
<sequence length="406" mass="47031">MRTNKWFLVMFVVLLSACTLEEEEPVEEEQPEHEEQIESTYEFGEFSRFEGDSPSEWMQAEPGSLYNEPNDEEKALKILREQAENDVSESQLYYQMLDLVASDYRDYHEYFDQLDDVYDDIVEASAQVREDALQMNVHVIFDAHIEAFTTSEIEPLLYEFLMDMPDDTNVSLKLLGSGRVEEPCETSVDEDSDLPFDEKEAESLHVESYDETPIAHALNSVENIFPSYDEDKPVKNVVYLIAANQDNCDGVPEEVASELDAIINVIGFDVDEETDEYLKAIATAGNGNYVPVTTVEELTRTIEIASIETIQLWRDWQVEWMEDERDRQMVYIDESREQQDEMVEETRLEQERLRTLTDQLEEEFNLNGSMIRSNVNERAVALRNYMEETSLKFRDEAFQAGTMTGN</sequence>